<evidence type="ECO:0008006" key="3">
    <source>
        <dbReference type="Google" id="ProtNLM"/>
    </source>
</evidence>
<dbReference type="EMBL" id="LOMY01000027">
    <property type="protein sequence ID" value="OCQ54006.1"/>
    <property type="molecule type" value="Genomic_DNA"/>
</dbReference>
<dbReference type="PROSITE" id="PS51257">
    <property type="entry name" value="PROKAR_LIPOPROTEIN"/>
    <property type="match status" value="1"/>
</dbReference>
<organism evidence="1 2">
    <name type="scientific">Photorhabdus australis subsp. thailandensis</name>
    <dbReference type="NCBI Taxonomy" id="2805096"/>
    <lineage>
        <taxon>Bacteria</taxon>
        <taxon>Pseudomonadati</taxon>
        <taxon>Pseudomonadota</taxon>
        <taxon>Gammaproteobacteria</taxon>
        <taxon>Enterobacterales</taxon>
        <taxon>Morganellaceae</taxon>
        <taxon>Photorhabdus</taxon>
    </lineage>
</organism>
<dbReference type="Proteomes" id="UP000093476">
    <property type="component" value="Unassembled WGS sequence"/>
</dbReference>
<name>A0A1C0U806_9GAMM</name>
<comment type="caution">
    <text evidence="1">The sequence shown here is derived from an EMBL/GenBank/DDBJ whole genome shotgun (WGS) entry which is preliminary data.</text>
</comment>
<dbReference type="AlphaFoldDB" id="A0A1C0U806"/>
<sequence>MTNKLILMLSTILGLTGCVSQKKPLSLDYIAGNETFHLSKPCIEQALSARETGDQLSVNSNNVFIKVKKGLNCNDKFKLFLEKNLGKEMFIYFDGKPVIKTRIVSTFSPEKGFYQAVESNKLSDEILKNLN</sequence>
<gene>
    <name evidence="1" type="ORF">Ppb6_00731</name>
</gene>
<protein>
    <recommendedName>
        <fullName evidence="3">Lipoprotein</fullName>
    </recommendedName>
</protein>
<dbReference type="PATRIC" id="fig|286156.4.peg.838"/>
<accession>A0A1C0U806</accession>
<evidence type="ECO:0000313" key="2">
    <source>
        <dbReference type="Proteomes" id="UP000093476"/>
    </source>
</evidence>
<dbReference type="RefSeq" id="WP_065822155.1">
    <property type="nucleotide sequence ID" value="NZ_CAWMQZ010000027.1"/>
</dbReference>
<evidence type="ECO:0000313" key="1">
    <source>
        <dbReference type="EMBL" id="OCQ54006.1"/>
    </source>
</evidence>
<reference evidence="1 2" key="1">
    <citation type="submission" date="2015-12" db="EMBL/GenBank/DDBJ databases">
        <title>Genome comparisons provide insights into the role of secondary metabolites in the pathogenic phase of the Photorhabdus life cycle.</title>
        <authorList>
            <person name="Tobias N.J."/>
            <person name="Mishra B."/>
            <person name="Gupta D.K."/>
            <person name="Thines M."/>
            <person name="Stinear T.P."/>
            <person name="Bode H.B."/>
        </authorList>
    </citation>
    <scope>NUCLEOTIDE SEQUENCE [LARGE SCALE GENOMIC DNA]</scope>
    <source>
        <strain evidence="1 2">PB68.1</strain>
    </source>
</reference>
<proteinExistence type="predicted"/>
<keyword evidence="2" id="KW-1185">Reference proteome</keyword>